<feature type="repeat" description="ANK" evidence="3">
    <location>
        <begin position="164"/>
        <end position="196"/>
    </location>
</feature>
<dbReference type="Proteomes" id="UP000549394">
    <property type="component" value="Unassembled WGS sequence"/>
</dbReference>
<dbReference type="Gene3D" id="1.25.40.20">
    <property type="entry name" value="Ankyrin repeat-containing domain"/>
    <property type="match status" value="6"/>
</dbReference>
<keyword evidence="5" id="KW-1185">Reference proteome</keyword>
<dbReference type="Gene3D" id="1.10.533.10">
    <property type="entry name" value="Death Domain, Fas"/>
    <property type="match status" value="1"/>
</dbReference>
<keyword evidence="2 3" id="KW-0040">ANK repeat</keyword>
<evidence type="ECO:0000313" key="4">
    <source>
        <dbReference type="EMBL" id="CAD5119419.1"/>
    </source>
</evidence>
<organism evidence="4 5">
    <name type="scientific">Dimorphilus gyrociliatus</name>
    <dbReference type="NCBI Taxonomy" id="2664684"/>
    <lineage>
        <taxon>Eukaryota</taxon>
        <taxon>Metazoa</taxon>
        <taxon>Spiralia</taxon>
        <taxon>Lophotrochozoa</taxon>
        <taxon>Annelida</taxon>
        <taxon>Polychaeta</taxon>
        <taxon>Polychaeta incertae sedis</taxon>
        <taxon>Dinophilidae</taxon>
        <taxon>Dimorphilus</taxon>
    </lineage>
</organism>
<sequence length="1156" mass="127975">MYNKASSLFYAIKSGDLDTIRSLLESCSTSERRDLLQSRDIEGLYIRRPSGSRELHVKAATPLLTAVCGWYLDIVEYLAALQYGINEKCSIEDLTVYDGVTALYLASLLGKMEMVDILVKHGADLVAQTSTGDTALHEASLEGHLSIVKCLIDNHAFFELPNKHGVTCLMTAAFADNVEVVKYLVSKGASLNVKDNDGKNVLFYAVASGQLDTVIFLLEKGANFISDSSGVSVLMEASLRGHISIVRYLINQPSMAQDHSVVTSCAELDFPPINHIDKAGRNALFYACDGGSIETFELLIRNKLTAKAANDGRTVLMTSALKGNQLMLRHSIINAKRLGININAMDHKGRNTLFYVISSGDSDLFEYLIEEGIEVRPSYDDITIMMQAVAKNKTEISKIILDRLDEFCIDINSRDKDGWNALLYSVSGGDIELFDTLVDYGAEATPAADGRSILMQAATRGDVVFLRHIMQQARKFGVFVNQVDTDGWNALFYAIQGNNKEAFDYLLKQGAKISKANNGMNILMEAVDKGHEDLINDLLSSSKISISDKDNDGNNILFYCAASGFVHIFKTLLDAGARVESDNRNRTVLMQASSCGQLEMVHYLLREKDSLNLPIHQTDCEGRNALFYGTESGDVDIVSVLIKNDIKPQSDEKNRTVISTACSAGRRDIVELYLNNRNALQIDLDAQDEDGNGALFFAYNSSNCEIIKLLLSSQILLRNNREGESVLAQSLADGNDNIASLILSCDSNLAEVVNGRDKNKGRTVIQHAVYRGDFPLLEQVAKYYDPNSDRDNEGSTSLILAVKSPRYSFEIVKFLIEEIIVDPSAVDSSKRSALFYAVEKGLLELMEFLLNKTIVQRDADGKCLLTVCIESGRLAAFDQLIYLKSFDATNRDKNGMTLLHHAALHGRHFMMQQLLGSVDIDSIDCTGRTPLMLACLGGHYPSVCYLLKLGADYELADNQGDTALNYCFYEPLKVNVKCIKGLLLYGAEANRQNKNGRTSLMLACSGCSQTNINAIKTLLENGADCTIQDSDGNDAFDACPLGADYVKGMMIEYAKLLPNEIEALEESRCDLYEQLDCNAALRDLIKLKIFTKTLQFEVMKQPANLRVYKLIDILQYRGPRGFRSFSCVLKQQGLYEIGFNLQKRSYLNGKTVEIYV</sequence>
<comment type="caution">
    <text evidence="4">The sequence shown here is derived from an EMBL/GenBank/DDBJ whole genome shotgun (WGS) entry which is preliminary data.</text>
</comment>
<evidence type="ECO:0000256" key="3">
    <source>
        <dbReference type="PROSITE-ProRule" id="PRU00023"/>
    </source>
</evidence>
<dbReference type="SUPFAM" id="SSF47986">
    <property type="entry name" value="DEATH domain"/>
    <property type="match status" value="1"/>
</dbReference>
<dbReference type="PRINTS" id="PR01415">
    <property type="entry name" value="ANKYRIN"/>
</dbReference>
<feature type="repeat" description="ANK" evidence="3">
    <location>
        <begin position="926"/>
        <end position="958"/>
    </location>
</feature>
<keyword evidence="1" id="KW-0677">Repeat</keyword>
<evidence type="ECO:0000313" key="5">
    <source>
        <dbReference type="Proteomes" id="UP000549394"/>
    </source>
</evidence>
<feature type="repeat" description="ANK" evidence="3">
    <location>
        <begin position="995"/>
        <end position="1030"/>
    </location>
</feature>
<dbReference type="EMBL" id="CAJFCJ010000010">
    <property type="protein sequence ID" value="CAD5119419.1"/>
    <property type="molecule type" value="Genomic_DNA"/>
</dbReference>
<feature type="repeat" description="ANK" evidence="3">
    <location>
        <begin position="486"/>
        <end position="518"/>
    </location>
</feature>
<dbReference type="Pfam" id="PF12796">
    <property type="entry name" value="Ank_2"/>
    <property type="match status" value="6"/>
</dbReference>
<dbReference type="AlphaFoldDB" id="A0A7I8VTZ9"/>
<feature type="repeat" description="ANK" evidence="3">
    <location>
        <begin position="552"/>
        <end position="584"/>
    </location>
</feature>
<proteinExistence type="predicted"/>
<dbReference type="InterPro" id="IPR002110">
    <property type="entry name" value="Ankyrin_rpt"/>
</dbReference>
<dbReference type="PROSITE" id="PS50088">
    <property type="entry name" value="ANK_REPEAT"/>
    <property type="match status" value="8"/>
</dbReference>
<feature type="repeat" description="ANK" evidence="3">
    <location>
        <begin position="98"/>
        <end position="130"/>
    </location>
</feature>
<dbReference type="Pfam" id="PF00023">
    <property type="entry name" value="Ank"/>
    <property type="match status" value="1"/>
</dbReference>
<dbReference type="PANTHER" id="PTHR24198:SF165">
    <property type="entry name" value="ANKYRIN REPEAT-CONTAINING PROTEIN-RELATED"/>
    <property type="match status" value="1"/>
</dbReference>
<accession>A0A7I8VTZ9</accession>
<evidence type="ECO:0000256" key="2">
    <source>
        <dbReference type="ARBA" id="ARBA00023043"/>
    </source>
</evidence>
<name>A0A7I8VTZ9_9ANNE</name>
<reference evidence="4 5" key="1">
    <citation type="submission" date="2020-08" db="EMBL/GenBank/DDBJ databases">
        <authorList>
            <person name="Hejnol A."/>
        </authorList>
    </citation>
    <scope>NUCLEOTIDE SEQUENCE [LARGE SCALE GENOMIC DNA]</scope>
</reference>
<dbReference type="PROSITE" id="PS50297">
    <property type="entry name" value="ANK_REP_REGION"/>
    <property type="match status" value="5"/>
</dbReference>
<protein>
    <submittedName>
        <fullName evidence="4">DgyrCDS8031</fullName>
    </submittedName>
</protein>
<feature type="repeat" description="ANK" evidence="3">
    <location>
        <begin position="197"/>
        <end position="229"/>
    </location>
</feature>
<feature type="repeat" description="ANK" evidence="3">
    <location>
        <begin position="131"/>
        <end position="163"/>
    </location>
</feature>
<dbReference type="PANTHER" id="PTHR24198">
    <property type="entry name" value="ANKYRIN REPEAT AND PROTEIN KINASE DOMAIN-CONTAINING PROTEIN"/>
    <property type="match status" value="1"/>
</dbReference>
<dbReference type="SMART" id="SM00248">
    <property type="entry name" value="ANK"/>
    <property type="match status" value="28"/>
</dbReference>
<dbReference type="InterPro" id="IPR011029">
    <property type="entry name" value="DEATH-like_dom_sf"/>
</dbReference>
<evidence type="ECO:0000256" key="1">
    <source>
        <dbReference type="ARBA" id="ARBA00022737"/>
    </source>
</evidence>
<dbReference type="OrthoDB" id="6284038at2759"/>
<dbReference type="InterPro" id="IPR036770">
    <property type="entry name" value="Ankyrin_rpt-contain_sf"/>
</dbReference>
<dbReference type="SUPFAM" id="SSF48403">
    <property type="entry name" value="Ankyrin repeat"/>
    <property type="match status" value="3"/>
</dbReference>
<gene>
    <name evidence="4" type="ORF">DGYR_LOCUS7666</name>
</gene>